<accession>A0A2H0BD73</accession>
<protein>
    <recommendedName>
        <fullName evidence="1">DipZ thioredoxin-like C-terminal domain-containing protein</fullName>
    </recommendedName>
</protein>
<dbReference type="InterPro" id="IPR041017">
    <property type="entry name" value="Thioredoxin_10"/>
</dbReference>
<proteinExistence type="predicted"/>
<evidence type="ECO:0000259" key="1">
    <source>
        <dbReference type="Pfam" id="PF17991"/>
    </source>
</evidence>
<name>A0A2H0BD73_9BACT</name>
<dbReference type="Pfam" id="PF17991">
    <property type="entry name" value="Thioredoxin_10"/>
    <property type="match status" value="1"/>
</dbReference>
<feature type="non-terminal residue" evidence="2">
    <location>
        <position position="1"/>
    </location>
</feature>
<dbReference type="Proteomes" id="UP000229794">
    <property type="component" value="Unassembled WGS sequence"/>
</dbReference>
<evidence type="ECO:0000313" key="3">
    <source>
        <dbReference type="Proteomes" id="UP000229794"/>
    </source>
</evidence>
<comment type="caution">
    <text evidence="2">The sequence shown here is derived from an EMBL/GenBank/DDBJ whole genome shotgun (WGS) entry which is preliminary data.</text>
</comment>
<evidence type="ECO:0000313" key="2">
    <source>
        <dbReference type="EMBL" id="PIP55529.1"/>
    </source>
</evidence>
<dbReference type="AlphaFoldDB" id="A0A2H0BD73"/>
<dbReference type="EMBL" id="PCST01000037">
    <property type="protein sequence ID" value="PIP55529.1"/>
    <property type="molecule type" value="Genomic_DNA"/>
</dbReference>
<gene>
    <name evidence="2" type="ORF">COX06_02910</name>
</gene>
<feature type="domain" description="DipZ thioredoxin-like C-terminal" evidence="1">
    <location>
        <begin position="4"/>
        <end position="81"/>
    </location>
</feature>
<reference evidence="2 3" key="1">
    <citation type="submission" date="2017-09" db="EMBL/GenBank/DDBJ databases">
        <title>Depth-based differentiation of microbial function through sediment-hosted aquifers and enrichment of novel symbionts in the deep terrestrial subsurface.</title>
        <authorList>
            <person name="Probst A.J."/>
            <person name="Ladd B."/>
            <person name="Jarett J.K."/>
            <person name="Geller-Mcgrath D.E."/>
            <person name="Sieber C.M."/>
            <person name="Emerson J.B."/>
            <person name="Anantharaman K."/>
            <person name="Thomas B.C."/>
            <person name="Malmstrom R."/>
            <person name="Stieglmeier M."/>
            <person name="Klingl A."/>
            <person name="Woyke T."/>
            <person name="Ryan C.M."/>
            <person name="Banfield J.F."/>
        </authorList>
    </citation>
    <scope>NUCLEOTIDE SEQUENCE [LARGE SCALE GENOMIC DNA]</scope>
    <source>
        <strain evidence="2">CG22_combo_CG10-13_8_21_14_all_42_17</strain>
    </source>
</reference>
<dbReference type="Gene3D" id="2.60.120.260">
    <property type="entry name" value="Galactose-binding domain-like"/>
    <property type="match status" value="1"/>
</dbReference>
<sequence>YAENKSAGSIVFSYEAKNVYITAGSAEEVEVEIYKDDVFVKKITIKNETLYTLIQNADYGKHVLRIVIPKAGLQAFTFTFG</sequence>
<organism evidence="2 3">
    <name type="scientific">Candidatus Zambryskibacteria bacterium CG22_combo_CG10-13_8_21_14_all_42_17</name>
    <dbReference type="NCBI Taxonomy" id="1975118"/>
    <lineage>
        <taxon>Bacteria</taxon>
        <taxon>Candidatus Zambryskiibacteriota</taxon>
    </lineage>
</organism>